<keyword evidence="1" id="KW-0732">Signal</keyword>
<evidence type="ECO:0000313" key="3">
    <source>
        <dbReference type="Proteomes" id="UP000314294"/>
    </source>
</evidence>
<comment type="caution">
    <text evidence="2">The sequence shown here is derived from an EMBL/GenBank/DDBJ whole genome shotgun (WGS) entry which is preliminary data.</text>
</comment>
<dbReference type="Proteomes" id="UP000314294">
    <property type="component" value="Unassembled WGS sequence"/>
</dbReference>
<name>A0A4Z2HV51_9TELE</name>
<evidence type="ECO:0000256" key="1">
    <source>
        <dbReference type="SAM" id="SignalP"/>
    </source>
</evidence>
<accession>A0A4Z2HV51</accession>
<reference evidence="2 3" key="1">
    <citation type="submission" date="2019-03" db="EMBL/GenBank/DDBJ databases">
        <title>First draft genome of Liparis tanakae, snailfish: a comprehensive survey of snailfish specific genes.</title>
        <authorList>
            <person name="Kim W."/>
            <person name="Song I."/>
            <person name="Jeong J.-H."/>
            <person name="Kim D."/>
            <person name="Kim S."/>
            <person name="Ryu S."/>
            <person name="Song J.Y."/>
            <person name="Lee S.K."/>
        </authorList>
    </citation>
    <scope>NUCLEOTIDE SEQUENCE [LARGE SCALE GENOMIC DNA]</scope>
    <source>
        <tissue evidence="2">Muscle</tissue>
    </source>
</reference>
<protein>
    <submittedName>
        <fullName evidence="2">Uncharacterized protein</fullName>
    </submittedName>
</protein>
<evidence type="ECO:0000313" key="2">
    <source>
        <dbReference type="EMBL" id="TNN69538.1"/>
    </source>
</evidence>
<keyword evidence="3" id="KW-1185">Reference proteome</keyword>
<dbReference type="AlphaFoldDB" id="A0A4Z2HV51"/>
<sequence length="310" mass="33026">MPSMRPSILILRYQRVLASVVAVDPINDECGGCGVDVNEASVVEVNTGFAPGDSGSGTTGNAYEQAERSTSSQADGLFQVIVELKDVAHDIGSSVLHGAGPGQADAVGVSVGSGSAGCRHCSLASATQWWQSPFLTPGSLEFREELAQLEDRKGNSSQLFALGMHDDPVESVGVSPLHDVVGDVISAVLERRLPAQCARLLCDLTDLNAAFTYSSGVWKKKKQNLMMAIALVLVYCKWYFSHNSRSLLPLDQEALGSGLPPTAASRTRSEPALTVTMQFLPKSVLHCTEPVDSEGMLKTWLAFLAMTLNS</sequence>
<feature type="signal peptide" evidence="1">
    <location>
        <begin position="1"/>
        <end position="18"/>
    </location>
</feature>
<gene>
    <name evidence="2" type="ORF">EYF80_020183</name>
</gene>
<feature type="chain" id="PRO_5021284340" evidence="1">
    <location>
        <begin position="19"/>
        <end position="310"/>
    </location>
</feature>
<dbReference type="EMBL" id="SRLO01000174">
    <property type="protein sequence ID" value="TNN69538.1"/>
    <property type="molecule type" value="Genomic_DNA"/>
</dbReference>
<proteinExistence type="predicted"/>
<organism evidence="2 3">
    <name type="scientific">Liparis tanakae</name>
    <name type="common">Tanaka's snailfish</name>
    <dbReference type="NCBI Taxonomy" id="230148"/>
    <lineage>
        <taxon>Eukaryota</taxon>
        <taxon>Metazoa</taxon>
        <taxon>Chordata</taxon>
        <taxon>Craniata</taxon>
        <taxon>Vertebrata</taxon>
        <taxon>Euteleostomi</taxon>
        <taxon>Actinopterygii</taxon>
        <taxon>Neopterygii</taxon>
        <taxon>Teleostei</taxon>
        <taxon>Neoteleostei</taxon>
        <taxon>Acanthomorphata</taxon>
        <taxon>Eupercaria</taxon>
        <taxon>Perciformes</taxon>
        <taxon>Cottioidei</taxon>
        <taxon>Cottales</taxon>
        <taxon>Liparidae</taxon>
        <taxon>Liparis</taxon>
    </lineage>
</organism>